<keyword evidence="5 8" id="KW-0812">Transmembrane</keyword>
<feature type="transmembrane region" description="Helical" evidence="8">
    <location>
        <begin position="88"/>
        <end position="108"/>
    </location>
</feature>
<organism evidence="9">
    <name type="scientific">Cupriavidus necator</name>
    <name type="common">Alcaligenes eutrophus</name>
    <name type="synonym">Ralstonia eutropha</name>
    <dbReference type="NCBI Taxonomy" id="106590"/>
    <lineage>
        <taxon>Bacteria</taxon>
        <taxon>Pseudomonadati</taxon>
        <taxon>Pseudomonadota</taxon>
        <taxon>Betaproteobacteria</taxon>
        <taxon>Burkholderiales</taxon>
        <taxon>Burkholderiaceae</taxon>
        <taxon>Cupriavidus</taxon>
    </lineage>
</organism>
<evidence type="ECO:0000256" key="1">
    <source>
        <dbReference type="ARBA" id="ARBA00004651"/>
    </source>
</evidence>
<dbReference type="GO" id="GO:0005886">
    <property type="term" value="C:plasma membrane"/>
    <property type="evidence" value="ECO:0007669"/>
    <property type="project" value="UniProtKB-SubCell"/>
</dbReference>
<dbReference type="EMBL" id="FMSH01000067">
    <property type="protein sequence ID" value="SCU74147.1"/>
    <property type="molecule type" value="Genomic_DNA"/>
</dbReference>
<evidence type="ECO:0000256" key="8">
    <source>
        <dbReference type="RuleBase" id="RU363041"/>
    </source>
</evidence>
<evidence type="ECO:0000256" key="5">
    <source>
        <dbReference type="ARBA" id="ARBA00022692"/>
    </source>
</evidence>
<dbReference type="Pfam" id="PF01925">
    <property type="entry name" value="TauE"/>
    <property type="match status" value="1"/>
</dbReference>
<dbReference type="PANTHER" id="PTHR30269">
    <property type="entry name" value="TRANSMEMBRANE PROTEIN YFCA"/>
    <property type="match status" value="1"/>
</dbReference>
<keyword evidence="3" id="KW-0813">Transport</keyword>
<proteinExistence type="inferred from homology"/>
<keyword evidence="6 8" id="KW-1133">Transmembrane helix</keyword>
<comment type="similarity">
    <text evidence="2 8">Belongs to the 4-toluene sulfonate uptake permease (TSUP) (TC 2.A.102) family.</text>
</comment>
<keyword evidence="4 8" id="KW-1003">Cell membrane</keyword>
<reference evidence="9" key="1">
    <citation type="submission" date="2016-09" db="EMBL/GenBank/DDBJ databases">
        <authorList>
            <person name="Capua I."/>
            <person name="De Benedictis P."/>
            <person name="Joannis T."/>
            <person name="Lombin L.H."/>
            <person name="Cattoli G."/>
        </authorList>
    </citation>
    <scope>NUCLEOTIDE SEQUENCE</scope>
    <source>
        <strain evidence="9">B9</strain>
    </source>
</reference>
<accession>A0A1K0IAG8</accession>
<comment type="subcellular location">
    <subcellularLocation>
        <location evidence="1 8">Cell membrane</location>
        <topology evidence="1 8">Multi-pass membrane protein</topology>
    </subcellularLocation>
</comment>
<evidence type="ECO:0000256" key="3">
    <source>
        <dbReference type="ARBA" id="ARBA00022448"/>
    </source>
</evidence>
<feature type="transmembrane region" description="Helical" evidence="8">
    <location>
        <begin position="180"/>
        <end position="202"/>
    </location>
</feature>
<dbReference type="InterPro" id="IPR002781">
    <property type="entry name" value="TM_pro_TauE-like"/>
</dbReference>
<evidence type="ECO:0000256" key="2">
    <source>
        <dbReference type="ARBA" id="ARBA00009142"/>
    </source>
</evidence>
<name>A0A1K0IAG8_CUPNE</name>
<feature type="transmembrane region" description="Helical" evidence="8">
    <location>
        <begin position="144"/>
        <end position="168"/>
    </location>
</feature>
<gene>
    <name evidence="9" type="ORF">CNECB9_1590004</name>
</gene>
<feature type="transmembrane region" description="Helical" evidence="8">
    <location>
        <begin position="209"/>
        <end position="229"/>
    </location>
</feature>
<dbReference type="InterPro" id="IPR052017">
    <property type="entry name" value="TSUP"/>
</dbReference>
<sequence>MTTSQAEGGAAMTMEAIATQAAFIGLTFLLAGFVKGVVGLGLPTVAVGMLGLVMPPAQAAALLVAPSMVTNVVQLFGGPRFGQLMQRLWPMLVAICAGTWLCAAWVPAGMMTHATSALGVALVLYAVVGLAAVKLVVPAGAQRWLGPLIGLVTGGITAVTGVFVIPAVPYLQGLGLDKESLVQALGLSFTVSTIALAVSLAMGGSLLHMPVLGASALALVPALGGMFLGQWLRHRISAERFRKLFFCGLLVLGGELALRGLS</sequence>
<feature type="transmembrane region" description="Helical" evidence="8">
    <location>
        <begin position="114"/>
        <end position="137"/>
    </location>
</feature>
<feature type="transmembrane region" description="Helical" evidence="8">
    <location>
        <begin position="21"/>
        <end position="45"/>
    </location>
</feature>
<evidence type="ECO:0000256" key="4">
    <source>
        <dbReference type="ARBA" id="ARBA00022475"/>
    </source>
</evidence>
<dbReference type="PANTHER" id="PTHR30269:SF32">
    <property type="entry name" value="MEMBRANE TRANSPORTER PROTEIN-RELATED"/>
    <property type="match status" value="1"/>
</dbReference>
<evidence type="ECO:0000256" key="6">
    <source>
        <dbReference type="ARBA" id="ARBA00022989"/>
    </source>
</evidence>
<feature type="transmembrane region" description="Helical" evidence="8">
    <location>
        <begin position="57"/>
        <end position="76"/>
    </location>
</feature>
<evidence type="ECO:0000256" key="7">
    <source>
        <dbReference type="ARBA" id="ARBA00023136"/>
    </source>
</evidence>
<keyword evidence="7 8" id="KW-0472">Membrane</keyword>
<protein>
    <recommendedName>
        <fullName evidence="8">Probable membrane transporter protein</fullName>
    </recommendedName>
</protein>
<evidence type="ECO:0000313" key="9">
    <source>
        <dbReference type="EMBL" id="SCU74147.1"/>
    </source>
</evidence>
<dbReference type="AlphaFoldDB" id="A0A1K0IAG8"/>